<evidence type="ECO:0000313" key="2">
    <source>
        <dbReference type="Proteomes" id="UP000284841"/>
    </source>
</evidence>
<protein>
    <recommendedName>
        <fullName evidence="3">Transposase (putative) YhgA-like domain-containing protein</fullName>
    </recommendedName>
</protein>
<proteinExistence type="predicted"/>
<name>A0A415E1S1_9FIRM</name>
<keyword evidence="2" id="KW-1185">Reference proteome</keyword>
<evidence type="ECO:0008006" key="3">
    <source>
        <dbReference type="Google" id="ProtNLM"/>
    </source>
</evidence>
<reference evidence="1 2" key="1">
    <citation type="submission" date="2018-08" db="EMBL/GenBank/DDBJ databases">
        <title>A genome reference for cultivated species of the human gut microbiota.</title>
        <authorList>
            <person name="Zou Y."/>
            <person name="Xue W."/>
            <person name="Luo G."/>
        </authorList>
    </citation>
    <scope>NUCLEOTIDE SEQUENCE [LARGE SCALE GENOMIC DNA]</scope>
    <source>
        <strain evidence="1 2">AM07-24</strain>
    </source>
</reference>
<dbReference type="STRING" id="1776384.GCA_900086585_01147"/>
<sequence length="154" mass="18240">MRLRGKEYTTETQVNFTTIEDAVFKTEKNDIAFLLENTFVVLLEHQSSPNKNMTTRDLIYYSTILQRMYGMSAFLKERCVKIPRPEFIVLYNGVREMPDYQEMKLSDNFYDHEEETGLQLTVKVYNINNECITERCSYALMSPARGRRFARYVL</sequence>
<evidence type="ECO:0000313" key="1">
    <source>
        <dbReference type="EMBL" id="RHJ87577.1"/>
    </source>
</evidence>
<dbReference type="Proteomes" id="UP000284841">
    <property type="component" value="Unassembled WGS sequence"/>
</dbReference>
<organism evidence="1 2">
    <name type="scientific">Emergencia timonensis</name>
    <dbReference type="NCBI Taxonomy" id="1776384"/>
    <lineage>
        <taxon>Bacteria</taxon>
        <taxon>Bacillati</taxon>
        <taxon>Bacillota</taxon>
        <taxon>Clostridia</taxon>
        <taxon>Peptostreptococcales</taxon>
        <taxon>Anaerovoracaceae</taxon>
        <taxon>Emergencia</taxon>
    </lineage>
</organism>
<dbReference type="AlphaFoldDB" id="A0A415E1S1"/>
<gene>
    <name evidence="1" type="ORF">DW099_12870</name>
</gene>
<accession>A0A415E1S1</accession>
<comment type="caution">
    <text evidence="1">The sequence shown here is derived from an EMBL/GenBank/DDBJ whole genome shotgun (WGS) entry which is preliminary data.</text>
</comment>
<dbReference type="EMBL" id="QRMS01000003">
    <property type="protein sequence ID" value="RHJ87577.1"/>
    <property type="molecule type" value="Genomic_DNA"/>
</dbReference>